<comment type="pathway">
    <text evidence="3">Amino-acid biosynthesis; L-methionine biosynthesis via de novo pathway; L-homocysteine from O-succinyl-L-homoserine: step 1/1.</text>
</comment>
<dbReference type="GO" id="GO:0016765">
    <property type="term" value="F:transferase activity, transferring alkyl or aryl (other than methyl) groups"/>
    <property type="evidence" value="ECO:0007669"/>
    <property type="project" value="UniProtKB-UniRule"/>
</dbReference>
<dbReference type="GO" id="GO:0016846">
    <property type="term" value="F:carbon-sulfur lyase activity"/>
    <property type="evidence" value="ECO:0007669"/>
    <property type="project" value="TreeGrafter"/>
</dbReference>
<dbReference type="Gene3D" id="3.90.1150.10">
    <property type="entry name" value="Aspartate Aminotransferase, domain 1"/>
    <property type="match status" value="1"/>
</dbReference>
<evidence type="ECO:0000313" key="6">
    <source>
        <dbReference type="EMBL" id="RVT54066.1"/>
    </source>
</evidence>
<dbReference type="Gene3D" id="3.40.640.10">
    <property type="entry name" value="Type I PLP-dependent aspartate aminotransferase-like (Major domain)"/>
    <property type="match status" value="1"/>
</dbReference>
<comment type="similarity">
    <text evidence="3">Belongs to the trans-sulfuration enzymes family. MetZ subfamily.</text>
</comment>
<comment type="function">
    <text evidence="3">Catalyzes the formation of L-homocysteine from O-succinyl-L-homoserine (OSHS) and hydrogen sulfide.</text>
</comment>
<dbReference type="Proteomes" id="UP000288178">
    <property type="component" value="Unassembled WGS sequence"/>
</dbReference>
<dbReference type="NCBIfam" id="TIGR01325">
    <property type="entry name" value="O_suc_HS_sulf"/>
    <property type="match status" value="1"/>
</dbReference>
<keyword evidence="3" id="KW-0486">Methionine biosynthesis</keyword>
<evidence type="ECO:0000256" key="5">
    <source>
        <dbReference type="RuleBase" id="RU362118"/>
    </source>
</evidence>
<evidence type="ECO:0000256" key="4">
    <source>
        <dbReference type="PIRSR" id="PIRSR001434-2"/>
    </source>
</evidence>
<dbReference type="GO" id="GO:0019346">
    <property type="term" value="P:transsulfuration"/>
    <property type="evidence" value="ECO:0007669"/>
    <property type="project" value="InterPro"/>
</dbReference>
<evidence type="ECO:0000256" key="2">
    <source>
        <dbReference type="ARBA" id="ARBA00022898"/>
    </source>
</evidence>
<comment type="catalytic activity">
    <reaction evidence="3">
        <text>O-succinyl-L-homoserine + hydrogen sulfide = L-homocysteine + succinate</text>
        <dbReference type="Rhea" id="RHEA:27826"/>
        <dbReference type="ChEBI" id="CHEBI:29919"/>
        <dbReference type="ChEBI" id="CHEBI:30031"/>
        <dbReference type="ChEBI" id="CHEBI:57661"/>
        <dbReference type="ChEBI" id="CHEBI:58199"/>
    </reaction>
</comment>
<dbReference type="PROSITE" id="PS00868">
    <property type="entry name" value="CYS_MET_METAB_PP"/>
    <property type="match status" value="1"/>
</dbReference>
<dbReference type="InterPro" id="IPR015422">
    <property type="entry name" value="PyrdxlP-dep_Trfase_small"/>
</dbReference>
<feature type="modified residue" description="N6-(pyridoxal phosphate)lysine" evidence="3 4">
    <location>
        <position position="214"/>
    </location>
</feature>
<keyword evidence="3" id="KW-0028">Amino-acid biosynthesis</keyword>
<accession>A0A437K121</accession>
<gene>
    <name evidence="3" type="primary">metZ</name>
    <name evidence="6" type="ORF">ENE75_04135</name>
</gene>
<comment type="caution">
    <text evidence="6">The sequence shown here is derived from an EMBL/GenBank/DDBJ whole genome shotgun (WGS) entry which is preliminary data.</text>
</comment>
<evidence type="ECO:0000256" key="1">
    <source>
        <dbReference type="ARBA" id="ARBA00001933"/>
    </source>
</evidence>
<dbReference type="UniPathway" id="UPA00051">
    <property type="reaction ID" value="UER00449"/>
</dbReference>
<dbReference type="InterPro" id="IPR015421">
    <property type="entry name" value="PyrdxlP-dep_Trfase_major"/>
</dbReference>
<dbReference type="FunFam" id="3.40.640.10:FF:000046">
    <property type="entry name" value="Cystathionine gamma-lyase"/>
    <property type="match status" value="1"/>
</dbReference>
<proteinExistence type="inferred from homology"/>
<dbReference type="InterPro" id="IPR000277">
    <property type="entry name" value="Cys/Met-Metab_PyrdxlP-dep_enz"/>
</dbReference>
<dbReference type="CDD" id="cd00614">
    <property type="entry name" value="CGS_like"/>
    <property type="match status" value="1"/>
</dbReference>
<comment type="cofactor">
    <cofactor evidence="1 3 5">
        <name>pyridoxal 5'-phosphate</name>
        <dbReference type="ChEBI" id="CHEBI:597326"/>
    </cofactor>
</comment>
<dbReference type="EC" id="2.5.1.-" evidence="3"/>
<dbReference type="InterPro" id="IPR015424">
    <property type="entry name" value="PyrdxlP-dep_Trfase"/>
</dbReference>
<dbReference type="NCBIfam" id="NF006003">
    <property type="entry name" value="PRK08133.1"/>
    <property type="match status" value="1"/>
</dbReference>
<dbReference type="SUPFAM" id="SSF53383">
    <property type="entry name" value="PLP-dependent transferases"/>
    <property type="match status" value="1"/>
</dbReference>
<dbReference type="PANTHER" id="PTHR11808:SF80">
    <property type="entry name" value="CYSTATHIONINE GAMMA-LYASE"/>
    <property type="match status" value="1"/>
</dbReference>
<keyword evidence="7" id="KW-1185">Reference proteome</keyword>
<dbReference type="PIRSF" id="PIRSF001434">
    <property type="entry name" value="CGS"/>
    <property type="match status" value="1"/>
</dbReference>
<dbReference type="EMBL" id="SACT01000001">
    <property type="protein sequence ID" value="RVT54066.1"/>
    <property type="molecule type" value="Genomic_DNA"/>
</dbReference>
<sequence>MSIPRPDLPSDLRLETLAIREGLPPSPYGENSEALYLTSCFTHPDAATAAKRFADEEEAFVYSRFSNPSVTIMERRLAALEGTEDCIGTASGMGAILLLVLGLLKAGDHVVCSRSVFGSTIKLLAGEFGKFGVETSFVSQTDVVEWKAAMRQNTKLLFAETPTNPLTDVCDIQALADIAHDGGALLVVDNCLCSPALQQPVKFGADVVMHSGTKFLDGQGRVTAGALCASTSLVRGKFFPVMRSAGISLSPFNAWVVAKGLETLSVRVLAQSAQALELARWLEAHPAVARVYHPGLASHPQHALAMRQQNGHGGAVLSFDVKGGREQAFAVIDATRVCSIAANFGDVRSIITHPASTTHGRLSEDQRAAAGITQAMIRLGVGLEHLDDLKADLARGLDKLSA</sequence>
<organism evidence="6 7">
    <name type="scientific">Rubrivivax albus</name>
    <dbReference type="NCBI Taxonomy" id="2499835"/>
    <lineage>
        <taxon>Bacteria</taxon>
        <taxon>Pseudomonadati</taxon>
        <taxon>Pseudomonadota</taxon>
        <taxon>Betaproteobacteria</taxon>
        <taxon>Burkholderiales</taxon>
        <taxon>Sphaerotilaceae</taxon>
        <taxon>Rubrivivax</taxon>
    </lineage>
</organism>
<protein>
    <recommendedName>
        <fullName evidence="3">O-succinylhomoserine sulfhydrylase</fullName>
        <shortName evidence="3">OSH sulfhydrylase</shortName>
        <shortName evidence="3">OSHS sulfhydrylase</shortName>
        <ecNumber evidence="3">2.5.1.-</ecNumber>
    </recommendedName>
</protein>
<dbReference type="OrthoDB" id="9805807at2"/>
<dbReference type="InterPro" id="IPR054542">
    <property type="entry name" value="Cys_met_metab_PP"/>
</dbReference>
<dbReference type="InterPro" id="IPR006234">
    <property type="entry name" value="O-succ-hSer_sulfhydrylase"/>
</dbReference>
<comment type="subunit">
    <text evidence="3">Homotetramer.</text>
</comment>
<name>A0A437K121_9BURK</name>
<dbReference type="PANTHER" id="PTHR11808">
    <property type="entry name" value="TRANS-SULFURATION ENZYME FAMILY MEMBER"/>
    <property type="match status" value="1"/>
</dbReference>
<dbReference type="GO" id="GO:0030170">
    <property type="term" value="F:pyridoxal phosphate binding"/>
    <property type="evidence" value="ECO:0007669"/>
    <property type="project" value="UniProtKB-UniRule"/>
</dbReference>
<keyword evidence="2 3" id="KW-0663">Pyridoxal phosphate</keyword>
<dbReference type="GO" id="GO:0071266">
    <property type="term" value="P:'de novo' L-methionine biosynthetic process"/>
    <property type="evidence" value="ECO:0007669"/>
    <property type="project" value="UniProtKB-UniRule"/>
</dbReference>
<keyword evidence="3" id="KW-0808">Transferase</keyword>
<dbReference type="GO" id="GO:0005737">
    <property type="term" value="C:cytoplasm"/>
    <property type="evidence" value="ECO:0007669"/>
    <property type="project" value="TreeGrafter"/>
</dbReference>
<dbReference type="HAMAP" id="MF_02056">
    <property type="entry name" value="MetZ"/>
    <property type="match status" value="1"/>
</dbReference>
<evidence type="ECO:0000256" key="3">
    <source>
        <dbReference type="HAMAP-Rule" id="MF_02056"/>
    </source>
</evidence>
<dbReference type="GO" id="GO:0071268">
    <property type="term" value="P:homocysteine biosynthetic process"/>
    <property type="evidence" value="ECO:0007669"/>
    <property type="project" value="InterPro"/>
</dbReference>
<dbReference type="Pfam" id="PF01053">
    <property type="entry name" value="Cys_Met_Meta_PP"/>
    <property type="match status" value="1"/>
</dbReference>
<dbReference type="AlphaFoldDB" id="A0A437K121"/>
<evidence type="ECO:0000313" key="7">
    <source>
        <dbReference type="Proteomes" id="UP000288178"/>
    </source>
</evidence>
<dbReference type="FunFam" id="3.90.1150.10:FF:000033">
    <property type="entry name" value="Cystathionine gamma-synthase"/>
    <property type="match status" value="1"/>
</dbReference>
<reference evidence="6 7" key="1">
    <citation type="submission" date="2019-01" db="EMBL/GenBank/DDBJ databases">
        <authorList>
            <person name="Chen W.-M."/>
        </authorList>
    </citation>
    <scope>NUCLEOTIDE SEQUENCE [LARGE SCALE GENOMIC DNA]</scope>
    <source>
        <strain evidence="6 7">ICH-3</strain>
    </source>
</reference>
<dbReference type="RefSeq" id="WP_128195876.1">
    <property type="nucleotide sequence ID" value="NZ_SACT01000001.1"/>
</dbReference>